<proteinExistence type="predicted"/>
<dbReference type="RefSeq" id="WP_055734902.1">
    <property type="nucleotide sequence ID" value="NZ_BMDY01000006.1"/>
</dbReference>
<evidence type="ECO:0000313" key="1">
    <source>
        <dbReference type="EMBL" id="GGB01564.1"/>
    </source>
</evidence>
<protein>
    <submittedName>
        <fullName evidence="1">UPF0325 protein</fullName>
    </submittedName>
</protein>
<reference evidence="2" key="1">
    <citation type="journal article" date="2019" name="Int. J. Syst. Evol. Microbiol.">
        <title>The Global Catalogue of Microorganisms (GCM) 10K type strain sequencing project: providing services to taxonomists for standard genome sequencing and annotation.</title>
        <authorList>
            <consortium name="The Broad Institute Genomics Platform"/>
            <consortium name="The Broad Institute Genome Sequencing Center for Infectious Disease"/>
            <person name="Wu L."/>
            <person name="Ma J."/>
        </authorList>
    </citation>
    <scope>NUCLEOTIDE SEQUENCE [LARGE SCALE GENOMIC DNA]</scope>
    <source>
        <strain evidence="2">CGMCC 1.10131</strain>
    </source>
</reference>
<dbReference type="EMBL" id="BMDY01000006">
    <property type="protein sequence ID" value="GGB01564.1"/>
    <property type="molecule type" value="Genomic_DNA"/>
</dbReference>
<dbReference type="NCBIfam" id="NF010213">
    <property type="entry name" value="PRK13677.1"/>
    <property type="match status" value="1"/>
</dbReference>
<evidence type="ECO:0000313" key="2">
    <source>
        <dbReference type="Proteomes" id="UP000651977"/>
    </source>
</evidence>
<comment type="caution">
    <text evidence="1">The sequence shown here is derived from an EMBL/GenBank/DDBJ whole genome shotgun (WGS) entry which is preliminary data.</text>
</comment>
<dbReference type="Proteomes" id="UP000651977">
    <property type="component" value="Unassembled WGS sequence"/>
</dbReference>
<accession>A0ABQ1HZC6</accession>
<keyword evidence="2" id="KW-1185">Reference proteome</keyword>
<sequence length="125" mass="14825">MYKNLKSIGINNPNDIERYSLRQEAHSDTLKIYFHKEKGDFLTRSVKFKYPRQKKTVLVDGGRGTYKDTTEINTNLRFIVEELDQITRREQQEKDTKQQILSELKHLEKVVANKIAEIETKLERL</sequence>
<name>A0ABQ1HZC6_9ALTE</name>
<organism evidence="1 2">
    <name type="scientific">Agarivorans gilvus</name>
    <dbReference type="NCBI Taxonomy" id="680279"/>
    <lineage>
        <taxon>Bacteria</taxon>
        <taxon>Pseudomonadati</taxon>
        <taxon>Pseudomonadota</taxon>
        <taxon>Gammaproteobacteria</taxon>
        <taxon>Alteromonadales</taxon>
        <taxon>Alteromonadaceae</taxon>
        <taxon>Agarivorans</taxon>
    </lineage>
</organism>
<gene>
    <name evidence="1" type="ORF">GCM10007414_13470</name>
</gene>
<dbReference type="Pfam" id="PF11944">
    <property type="entry name" value="DUF3461"/>
    <property type="match status" value="1"/>
</dbReference>
<dbReference type="InterPro" id="IPR020911">
    <property type="entry name" value="UPF0325"/>
</dbReference>